<evidence type="ECO:0000256" key="7">
    <source>
        <dbReference type="ARBA" id="ARBA00022824"/>
    </source>
</evidence>
<dbReference type="GO" id="GO:0052925">
    <property type="term" value="F:dol-P-Man:Man(5)GlcNAc(2)-PP-Dol alpha-1,3-mannosyltransferase activity"/>
    <property type="evidence" value="ECO:0007669"/>
    <property type="project" value="UniProtKB-EC"/>
</dbReference>
<feature type="transmembrane region" description="Helical" evidence="11">
    <location>
        <begin position="200"/>
        <end position="224"/>
    </location>
</feature>
<evidence type="ECO:0000256" key="2">
    <source>
        <dbReference type="ARBA" id="ARBA00004922"/>
    </source>
</evidence>
<keyword evidence="6 11" id="KW-0812">Transmembrane</keyword>
<keyword evidence="5" id="KW-0808">Transferase</keyword>
<feature type="transmembrane region" description="Helical" evidence="11">
    <location>
        <begin position="288"/>
        <end position="308"/>
    </location>
</feature>
<feature type="transmembrane region" description="Helical" evidence="11">
    <location>
        <begin position="177"/>
        <end position="194"/>
    </location>
</feature>
<dbReference type="Pfam" id="PF05208">
    <property type="entry name" value="ALG3"/>
    <property type="match status" value="1"/>
</dbReference>
<evidence type="ECO:0000256" key="11">
    <source>
        <dbReference type="SAM" id="Phobius"/>
    </source>
</evidence>
<dbReference type="PANTHER" id="PTHR12646">
    <property type="entry name" value="NOT56 - RELATED"/>
    <property type="match status" value="1"/>
</dbReference>
<dbReference type="EMBL" id="JARQZJ010000036">
    <property type="protein sequence ID" value="KAK9876295.1"/>
    <property type="molecule type" value="Genomic_DNA"/>
</dbReference>
<evidence type="ECO:0000256" key="5">
    <source>
        <dbReference type="ARBA" id="ARBA00022679"/>
    </source>
</evidence>
<keyword evidence="4" id="KW-0328">Glycosyltransferase</keyword>
<proteinExistence type="predicted"/>
<reference evidence="12 13" key="1">
    <citation type="submission" date="2023-03" db="EMBL/GenBank/DDBJ databases">
        <title>Genome insight into feeding habits of ladybird beetles.</title>
        <authorList>
            <person name="Li H.-S."/>
            <person name="Huang Y.-H."/>
            <person name="Pang H."/>
        </authorList>
    </citation>
    <scope>NUCLEOTIDE SEQUENCE [LARGE SCALE GENOMIC DNA]</scope>
    <source>
        <strain evidence="12">SYSU_2023b</strain>
        <tissue evidence="12">Whole body</tissue>
    </source>
</reference>
<comment type="pathway">
    <text evidence="2">Protein modification; protein glycosylation.</text>
</comment>
<feature type="transmembrane region" description="Helical" evidence="11">
    <location>
        <begin position="98"/>
        <end position="114"/>
    </location>
</feature>
<name>A0AAW1U1A6_9CUCU</name>
<feature type="transmembrane region" description="Helical" evidence="11">
    <location>
        <begin position="121"/>
        <end position="140"/>
    </location>
</feature>
<gene>
    <name evidence="12" type="ORF">WA026_012592</name>
</gene>
<dbReference type="Proteomes" id="UP001431783">
    <property type="component" value="Unassembled WGS sequence"/>
</dbReference>
<keyword evidence="7" id="KW-0256">Endoplasmic reticulum</keyword>
<dbReference type="PANTHER" id="PTHR12646:SF0">
    <property type="entry name" value="DOL-P-MAN:MAN(5)GLCNAC(2)-PP-DOL ALPHA-1,3-MANNOSYLTRANSFERASE"/>
    <property type="match status" value="1"/>
</dbReference>
<evidence type="ECO:0000256" key="8">
    <source>
        <dbReference type="ARBA" id="ARBA00022989"/>
    </source>
</evidence>
<feature type="transmembrane region" description="Helical" evidence="11">
    <location>
        <begin position="410"/>
        <end position="431"/>
    </location>
</feature>
<evidence type="ECO:0000313" key="13">
    <source>
        <dbReference type="Proteomes" id="UP001431783"/>
    </source>
</evidence>
<comment type="caution">
    <text evidence="12">The sequence shown here is derived from an EMBL/GenBank/DDBJ whole genome shotgun (WGS) entry which is preliminary data.</text>
</comment>
<sequence length="465" mass="54492">MALLKPKILKSTKNSASIWESLQNQYLNKDFISKLIFDPHYLTATCILLFVFELILNIFIIEVISYTEIDWIAYMQEVEGFLNGTLDYSKLRGDTGPLVYPAGFVYVYSSLYYITSQGKNLYIAQYIFLCIYLIQTVLNYRIHILTAKIPPYALVIATLTSYRIHSIYVLRLFNDPIAVLLFFISLNLFISNKWKLGSFFYSLAVSVKMNILLYAPCLLIAYLTNLTLFDTFINLFICGLVQLTLGIPFLLNNYWSYIKGSFDVGRVFEHKWTVNYRFLPREIFESRVFHVSLLILHLILLLFFLPLLKKYLSSYAKLNIITRQIEKQIKKEKEGHKDLKKLSHQKVYLPQFDDQLKGGKTPTDKYGKIEDKMRKIVQLFVLPFYITNFIGIALARSLHYQFYSWYFHSILYLVFCTSYTKPGMFLLLAVIEYCWNIYPSTNLSSILLHVCHIIVIYGVYKNMKK</sequence>
<keyword evidence="13" id="KW-1185">Reference proteome</keyword>
<evidence type="ECO:0000256" key="9">
    <source>
        <dbReference type="ARBA" id="ARBA00023136"/>
    </source>
</evidence>
<dbReference type="InterPro" id="IPR007873">
    <property type="entry name" value="Glycosyltransferase_ALG3"/>
</dbReference>
<evidence type="ECO:0000256" key="10">
    <source>
        <dbReference type="ARBA" id="ARBA00049506"/>
    </source>
</evidence>
<evidence type="ECO:0000256" key="1">
    <source>
        <dbReference type="ARBA" id="ARBA00004477"/>
    </source>
</evidence>
<feature type="transmembrane region" description="Helical" evidence="11">
    <location>
        <begin position="443"/>
        <end position="460"/>
    </location>
</feature>
<protein>
    <recommendedName>
        <fullName evidence="3">dolichyl-P-Man:Man5GlcNAc2-PP-dolichol alpha-1,3-mannosyltransferase</fullName>
        <ecNumber evidence="3">2.4.1.258</ecNumber>
    </recommendedName>
</protein>
<evidence type="ECO:0000256" key="6">
    <source>
        <dbReference type="ARBA" id="ARBA00022692"/>
    </source>
</evidence>
<feature type="transmembrane region" description="Helical" evidence="11">
    <location>
        <begin position="231"/>
        <end position="251"/>
    </location>
</feature>
<keyword evidence="8 11" id="KW-1133">Transmembrane helix</keyword>
<comment type="catalytic activity">
    <reaction evidence="10">
        <text>an alpha-D-Man-(1-&gt;2)-alpha-D-Man-(1-&gt;2)-alpha-D-Man-(1-&gt;3)-[alpha-D-Man-(1-&gt;6)]-beta-D-Man-(1-&gt;4)-beta-D-GlcNAc-(1-&gt;4)-alpha-D-GlcNAc-diphospho-di-trans,poly-cis-dolichol + a di-trans,poly-cis-dolichyl beta-D-mannosyl phosphate = an alpha-D-Man-(1-&gt;2)-alpha-D-Man-(1-&gt;2)-alpha-D-Man-(1-&gt;3)-[alpha-D-Man-(1-&gt;3)-alpha-D-Man-(1-&gt;6)]-beta-D-Man-(1-&gt;4)-beta-D-GlcNAc-(1-&gt;4)-alpha-D-GlcNAc-diphospho-di-trans,poly-cis-dolichol + a di-trans,poly-cis-dolichyl phosphate + H(+)</text>
        <dbReference type="Rhea" id="RHEA:29527"/>
        <dbReference type="Rhea" id="RHEA-COMP:19498"/>
        <dbReference type="Rhea" id="RHEA-COMP:19501"/>
        <dbReference type="Rhea" id="RHEA-COMP:19516"/>
        <dbReference type="Rhea" id="RHEA-COMP:19517"/>
        <dbReference type="ChEBI" id="CHEBI:15378"/>
        <dbReference type="ChEBI" id="CHEBI:57683"/>
        <dbReference type="ChEBI" id="CHEBI:58211"/>
        <dbReference type="ChEBI" id="CHEBI:132515"/>
        <dbReference type="ChEBI" id="CHEBI:132516"/>
        <dbReference type="EC" id="2.4.1.258"/>
    </reaction>
    <physiologicalReaction direction="left-to-right" evidence="10">
        <dbReference type="Rhea" id="RHEA:29528"/>
    </physiologicalReaction>
</comment>
<evidence type="ECO:0000256" key="3">
    <source>
        <dbReference type="ARBA" id="ARBA00011964"/>
    </source>
</evidence>
<evidence type="ECO:0000313" key="12">
    <source>
        <dbReference type="EMBL" id="KAK9876295.1"/>
    </source>
</evidence>
<dbReference type="AlphaFoldDB" id="A0AAW1U1A6"/>
<feature type="transmembrane region" description="Helical" evidence="11">
    <location>
        <begin position="376"/>
        <end position="398"/>
    </location>
</feature>
<comment type="subcellular location">
    <subcellularLocation>
        <location evidence="1">Endoplasmic reticulum membrane</location>
        <topology evidence="1">Multi-pass membrane protein</topology>
    </subcellularLocation>
</comment>
<dbReference type="GO" id="GO:0005789">
    <property type="term" value="C:endoplasmic reticulum membrane"/>
    <property type="evidence" value="ECO:0007669"/>
    <property type="project" value="UniProtKB-SubCell"/>
</dbReference>
<keyword evidence="9 11" id="KW-0472">Membrane</keyword>
<dbReference type="EC" id="2.4.1.258" evidence="3"/>
<accession>A0AAW1U1A6</accession>
<feature type="transmembrane region" description="Helical" evidence="11">
    <location>
        <begin position="41"/>
        <end position="61"/>
    </location>
</feature>
<evidence type="ECO:0000256" key="4">
    <source>
        <dbReference type="ARBA" id="ARBA00022676"/>
    </source>
</evidence>
<organism evidence="12 13">
    <name type="scientific">Henosepilachna vigintioctopunctata</name>
    <dbReference type="NCBI Taxonomy" id="420089"/>
    <lineage>
        <taxon>Eukaryota</taxon>
        <taxon>Metazoa</taxon>
        <taxon>Ecdysozoa</taxon>
        <taxon>Arthropoda</taxon>
        <taxon>Hexapoda</taxon>
        <taxon>Insecta</taxon>
        <taxon>Pterygota</taxon>
        <taxon>Neoptera</taxon>
        <taxon>Endopterygota</taxon>
        <taxon>Coleoptera</taxon>
        <taxon>Polyphaga</taxon>
        <taxon>Cucujiformia</taxon>
        <taxon>Coccinelloidea</taxon>
        <taxon>Coccinellidae</taxon>
        <taxon>Epilachninae</taxon>
        <taxon>Epilachnini</taxon>
        <taxon>Henosepilachna</taxon>
    </lineage>
</organism>